<dbReference type="InterPro" id="IPR001647">
    <property type="entry name" value="HTH_TetR"/>
</dbReference>
<evidence type="ECO:0000256" key="3">
    <source>
        <dbReference type="ARBA" id="ARBA00023163"/>
    </source>
</evidence>
<dbReference type="InterPro" id="IPR023772">
    <property type="entry name" value="DNA-bd_HTH_TetR-type_CS"/>
</dbReference>
<dbReference type="RefSeq" id="WP_106620225.1">
    <property type="nucleotide sequence ID" value="NZ_PYAX01000025.1"/>
</dbReference>
<dbReference type="GO" id="GO:0045892">
    <property type="term" value="P:negative regulation of DNA-templated transcription"/>
    <property type="evidence" value="ECO:0007669"/>
    <property type="project" value="UniProtKB-ARBA"/>
</dbReference>
<evidence type="ECO:0000313" key="7">
    <source>
        <dbReference type="EMBL" id="PSL47146.1"/>
    </source>
</evidence>
<dbReference type="AlphaFoldDB" id="A0A2P8HLR8"/>
<evidence type="ECO:0000313" key="8">
    <source>
        <dbReference type="Proteomes" id="UP000241118"/>
    </source>
</evidence>
<evidence type="ECO:0000256" key="1">
    <source>
        <dbReference type="ARBA" id="ARBA00023015"/>
    </source>
</evidence>
<dbReference type="Gene3D" id="1.10.10.60">
    <property type="entry name" value="Homeodomain-like"/>
    <property type="match status" value="1"/>
</dbReference>
<dbReference type="CDD" id="cd00569">
    <property type="entry name" value="HTH_Hin_like"/>
    <property type="match status" value="1"/>
</dbReference>
<gene>
    <name evidence="7" type="ORF">B0I31_12553</name>
</gene>
<dbReference type="InterPro" id="IPR009057">
    <property type="entry name" value="Homeodomain-like_sf"/>
</dbReference>
<evidence type="ECO:0000256" key="4">
    <source>
        <dbReference type="PROSITE-ProRule" id="PRU00335"/>
    </source>
</evidence>
<protein>
    <submittedName>
        <fullName evidence="7">TetR family transcriptional regulator</fullName>
    </submittedName>
</protein>
<dbReference type="InterPro" id="IPR006120">
    <property type="entry name" value="Resolvase_HTH_dom"/>
</dbReference>
<reference evidence="7 8" key="1">
    <citation type="submission" date="2018-03" db="EMBL/GenBank/DDBJ databases">
        <title>Genomic Encyclopedia of Type Strains, Phase III (KMG-III): the genomes of soil and plant-associated and newly described type strains.</title>
        <authorList>
            <person name="Whitman W."/>
        </authorList>
    </citation>
    <scope>NUCLEOTIDE SEQUENCE [LARGE SCALE GENOMIC DNA]</scope>
    <source>
        <strain evidence="7 8">CGMCC 4.7097</strain>
    </source>
</reference>
<feature type="region of interest" description="Disordered" evidence="5">
    <location>
        <begin position="184"/>
        <end position="216"/>
    </location>
</feature>
<dbReference type="GO" id="GO:0000150">
    <property type="term" value="F:DNA strand exchange activity"/>
    <property type="evidence" value="ECO:0007669"/>
    <property type="project" value="InterPro"/>
</dbReference>
<dbReference type="PANTHER" id="PTHR30055">
    <property type="entry name" value="HTH-TYPE TRANSCRIPTIONAL REGULATOR RUTR"/>
    <property type="match status" value="1"/>
</dbReference>
<dbReference type="SUPFAM" id="SSF46689">
    <property type="entry name" value="Homeodomain-like"/>
    <property type="match status" value="2"/>
</dbReference>
<keyword evidence="2 4" id="KW-0238">DNA-binding</keyword>
<dbReference type="PANTHER" id="PTHR30055:SF234">
    <property type="entry name" value="HTH-TYPE TRANSCRIPTIONAL REGULATOR BETI"/>
    <property type="match status" value="1"/>
</dbReference>
<evidence type="ECO:0000256" key="2">
    <source>
        <dbReference type="ARBA" id="ARBA00023125"/>
    </source>
</evidence>
<dbReference type="PROSITE" id="PS50977">
    <property type="entry name" value="HTH_TETR_2"/>
    <property type="match status" value="1"/>
</dbReference>
<keyword evidence="3" id="KW-0804">Transcription</keyword>
<accession>A0A2P8HLR8</accession>
<dbReference type="InterPro" id="IPR050109">
    <property type="entry name" value="HTH-type_TetR-like_transc_reg"/>
</dbReference>
<keyword evidence="8" id="KW-1185">Reference proteome</keyword>
<keyword evidence="1" id="KW-0805">Transcription regulation</keyword>
<dbReference type="Pfam" id="PF00440">
    <property type="entry name" value="TetR_N"/>
    <property type="match status" value="1"/>
</dbReference>
<comment type="caution">
    <text evidence="7">The sequence shown here is derived from an EMBL/GenBank/DDBJ whole genome shotgun (WGS) entry which is preliminary data.</text>
</comment>
<dbReference type="OrthoDB" id="3186364at2"/>
<organism evidence="7 8">
    <name type="scientific">Saccharothrix carnea</name>
    <dbReference type="NCBI Taxonomy" id="1280637"/>
    <lineage>
        <taxon>Bacteria</taxon>
        <taxon>Bacillati</taxon>
        <taxon>Actinomycetota</taxon>
        <taxon>Actinomycetes</taxon>
        <taxon>Pseudonocardiales</taxon>
        <taxon>Pseudonocardiaceae</taxon>
        <taxon>Saccharothrix</taxon>
    </lineage>
</organism>
<evidence type="ECO:0000256" key="5">
    <source>
        <dbReference type="SAM" id="MobiDB-lite"/>
    </source>
</evidence>
<feature type="domain" description="HTH tetR-type" evidence="6">
    <location>
        <begin position="2"/>
        <end position="62"/>
    </location>
</feature>
<dbReference type="PRINTS" id="PR00455">
    <property type="entry name" value="HTHTETR"/>
</dbReference>
<dbReference type="EMBL" id="PYAX01000025">
    <property type="protein sequence ID" value="PSL47146.1"/>
    <property type="molecule type" value="Genomic_DNA"/>
</dbReference>
<sequence length="251" mass="26953">MSATPQRILAASRALFAERGYRATSMQAIADEVGITKAALYYHFASKDELLRHLTLPLLDELESALAEAESAGDPEAVRWRAIEGYVDVYLHHRETLLMLVRDMTLLVQAPVADRFRAAVALANDLVCGPGRGLGERVRAAQVVAGLSDPVVLFVNVPPERLKRLILDGAKALLAGYETAAPAGRHDEVTGSPRPRGRPRGRSGGRPAALSGPEAGQARELYAAGRPVAEIAERLGVSRATVYRCLKTSGL</sequence>
<dbReference type="Proteomes" id="UP000241118">
    <property type="component" value="Unassembled WGS sequence"/>
</dbReference>
<dbReference type="GO" id="GO:0003700">
    <property type="term" value="F:DNA-binding transcription factor activity"/>
    <property type="evidence" value="ECO:0007669"/>
    <property type="project" value="TreeGrafter"/>
</dbReference>
<evidence type="ECO:0000259" key="6">
    <source>
        <dbReference type="PROSITE" id="PS50977"/>
    </source>
</evidence>
<proteinExistence type="predicted"/>
<feature type="DNA-binding region" description="H-T-H motif" evidence="4">
    <location>
        <begin position="25"/>
        <end position="44"/>
    </location>
</feature>
<dbReference type="FunFam" id="1.10.10.60:FF:000141">
    <property type="entry name" value="TetR family transcriptional regulator"/>
    <property type="match status" value="1"/>
</dbReference>
<dbReference type="PROSITE" id="PS01081">
    <property type="entry name" value="HTH_TETR_1"/>
    <property type="match status" value="1"/>
</dbReference>
<dbReference type="Gene3D" id="1.10.357.10">
    <property type="entry name" value="Tetracycline Repressor, domain 2"/>
    <property type="match status" value="1"/>
</dbReference>
<name>A0A2P8HLR8_SACCR</name>
<dbReference type="Pfam" id="PF02796">
    <property type="entry name" value="HTH_7"/>
    <property type="match status" value="1"/>
</dbReference>
<dbReference type="GO" id="GO:0000976">
    <property type="term" value="F:transcription cis-regulatory region binding"/>
    <property type="evidence" value="ECO:0007669"/>
    <property type="project" value="TreeGrafter"/>
</dbReference>